<evidence type="ECO:0000313" key="3">
    <source>
        <dbReference type="Proteomes" id="UP000318138"/>
    </source>
</evidence>
<keyword evidence="3" id="KW-1185">Reference proteome</keyword>
<keyword evidence="2" id="KW-0946">Virion</keyword>
<dbReference type="Pfam" id="PF10628">
    <property type="entry name" value="CotE"/>
    <property type="match status" value="1"/>
</dbReference>
<feature type="compositionally biased region" description="Acidic residues" evidence="1">
    <location>
        <begin position="151"/>
        <end position="160"/>
    </location>
</feature>
<name>A0A859FER7_9BACI</name>
<accession>A0A859FER7</accession>
<proteinExistence type="predicted"/>
<evidence type="ECO:0000256" key="1">
    <source>
        <dbReference type="SAM" id="MobiDB-lite"/>
    </source>
</evidence>
<protein>
    <submittedName>
        <fullName evidence="2">Outer spore coat protein CotE</fullName>
    </submittedName>
</protein>
<feature type="region of interest" description="Disordered" evidence="1">
    <location>
        <begin position="151"/>
        <end position="185"/>
    </location>
</feature>
<keyword evidence="2" id="KW-0167">Capsid protein</keyword>
<dbReference type="AlphaFoldDB" id="A0A859FER7"/>
<evidence type="ECO:0000313" key="2">
    <source>
        <dbReference type="EMBL" id="QKS71360.1"/>
    </source>
</evidence>
<dbReference type="Proteomes" id="UP000318138">
    <property type="component" value="Chromosome"/>
</dbReference>
<dbReference type="KEGG" id="psua:FLK61_32175"/>
<reference evidence="3" key="1">
    <citation type="submission" date="2019-07" db="EMBL/GenBank/DDBJ databases">
        <title>Bacillus alkalisoli sp. nov. isolated from saline soil.</title>
        <authorList>
            <person name="Sun J.-Q."/>
            <person name="Xu L."/>
        </authorList>
    </citation>
    <scope>NUCLEOTIDE SEQUENCE [LARGE SCALE GENOMIC DNA]</scope>
    <source>
        <strain evidence="3">M4U3P1</strain>
    </source>
</reference>
<dbReference type="EMBL" id="CP041372">
    <property type="protein sequence ID" value="QKS71360.1"/>
    <property type="molecule type" value="Genomic_DNA"/>
</dbReference>
<dbReference type="InterPro" id="IPR018901">
    <property type="entry name" value="Spore_coat_CotE"/>
</dbReference>
<organism evidence="2 3">
    <name type="scientific">Paenalkalicoccus suaedae</name>
    <dbReference type="NCBI Taxonomy" id="2592382"/>
    <lineage>
        <taxon>Bacteria</taxon>
        <taxon>Bacillati</taxon>
        <taxon>Bacillota</taxon>
        <taxon>Bacilli</taxon>
        <taxon>Bacillales</taxon>
        <taxon>Bacillaceae</taxon>
        <taxon>Paenalkalicoccus</taxon>
    </lineage>
</organism>
<sequence length="185" mass="21167">MYREIITKAICGKGTSFQETFDRIQPEETPTNILGCWIINHRFQTTLDGQDVEISGTYDINLWYSTEDDTKTKVATETIEYKEPIVLKMSDGDILSDMEIVAREIQQPQTLEAKILADKKTVQVHVQKEMGIEAVAETKLLVKVKESAEVEEVEYEEQEETDHSFPSDEDFASLHADFLEEEAKN</sequence>
<gene>
    <name evidence="2" type="primary">cotE</name>
    <name evidence="2" type="ORF">FLK61_32175</name>
</gene>
<dbReference type="RefSeq" id="WP_176009395.1">
    <property type="nucleotide sequence ID" value="NZ_CP041372.2"/>
</dbReference>